<evidence type="ECO:0000256" key="3">
    <source>
        <dbReference type="ARBA" id="ARBA00022989"/>
    </source>
</evidence>
<dbReference type="PANTHER" id="PTHR15549">
    <property type="entry name" value="PAIRED IMMUNOGLOBULIN-LIKE TYPE 2 RECEPTOR"/>
    <property type="match status" value="1"/>
</dbReference>
<dbReference type="AlphaFoldDB" id="A0AAE0I2B1"/>
<feature type="region of interest" description="Disordered" evidence="5">
    <location>
        <begin position="158"/>
        <end position="196"/>
    </location>
</feature>
<reference evidence="8" key="2">
    <citation type="submission" date="2023-06" db="EMBL/GenBank/DDBJ databases">
        <authorList>
            <consortium name="Lawrence Berkeley National Laboratory"/>
            <person name="Haridas S."/>
            <person name="Hensen N."/>
            <person name="Bonometti L."/>
            <person name="Westerberg I."/>
            <person name="Brannstrom I.O."/>
            <person name="Guillou S."/>
            <person name="Cros-Aarteil S."/>
            <person name="Calhoun S."/>
            <person name="Kuo A."/>
            <person name="Mondo S."/>
            <person name="Pangilinan J."/>
            <person name="Riley R."/>
            <person name="Labutti K."/>
            <person name="Andreopoulos B."/>
            <person name="Lipzen A."/>
            <person name="Chen C."/>
            <person name="Yanf M."/>
            <person name="Daum C."/>
            <person name="Ng V."/>
            <person name="Clum A."/>
            <person name="Steindorff A."/>
            <person name="Ohm R."/>
            <person name="Martin F."/>
            <person name="Silar P."/>
            <person name="Natvig D."/>
            <person name="Lalanne C."/>
            <person name="Gautier V."/>
            <person name="Ament-Velasquez S.L."/>
            <person name="Kruys A."/>
            <person name="Hutchinson M.I."/>
            <person name="Powell A.J."/>
            <person name="Barry K."/>
            <person name="Miller A.N."/>
            <person name="Grigoriev I.V."/>
            <person name="Debuchy R."/>
            <person name="Gladieux P."/>
            <person name="Thoren M.H."/>
            <person name="Johannesson H."/>
        </authorList>
    </citation>
    <scope>NUCLEOTIDE SEQUENCE</scope>
    <source>
        <strain evidence="8">SMH4131-1</strain>
    </source>
</reference>
<feature type="signal peptide" evidence="7">
    <location>
        <begin position="1"/>
        <end position="38"/>
    </location>
</feature>
<dbReference type="GO" id="GO:0071944">
    <property type="term" value="C:cell periphery"/>
    <property type="evidence" value="ECO:0007669"/>
    <property type="project" value="UniProtKB-ARBA"/>
</dbReference>
<evidence type="ECO:0000313" key="8">
    <source>
        <dbReference type="EMBL" id="KAK3317278.1"/>
    </source>
</evidence>
<comment type="subcellular location">
    <subcellularLocation>
        <location evidence="1">Membrane</location>
        <topology evidence="1">Single-pass membrane protein</topology>
    </subcellularLocation>
</comment>
<evidence type="ECO:0000313" key="9">
    <source>
        <dbReference type="Proteomes" id="UP001286456"/>
    </source>
</evidence>
<keyword evidence="4 6" id="KW-0472">Membrane</keyword>
<feature type="chain" id="PRO_5042208056" description="Mid2 domain-containing protein" evidence="7">
    <location>
        <begin position="39"/>
        <end position="308"/>
    </location>
</feature>
<dbReference type="EMBL" id="JAUEPO010000007">
    <property type="protein sequence ID" value="KAK3317278.1"/>
    <property type="molecule type" value="Genomic_DNA"/>
</dbReference>
<organism evidence="8 9">
    <name type="scientific">Cercophora scortea</name>
    <dbReference type="NCBI Taxonomy" id="314031"/>
    <lineage>
        <taxon>Eukaryota</taxon>
        <taxon>Fungi</taxon>
        <taxon>Dikarya</taxon>
        <taxon>Ascomycota</taxon>
        <taxon>Pezizomycotina</taxon>
        <taxon>Sordariomycetes</taxon>
        <taxon>Sordariomycetidae</taxon>
        <taxon>Sordariales</taxon>
        <taxon>Lasiosphaeriaceae</taxon>
        <taxon>Cercophora</taxon>
    </lineage>
</organism>
<sequence length="308" mass="33124">MRLSGMPLPLFRDGMSRTRSRRSWLLLSLLAINTKTLAQDSGNWPSSFLYPVGDLIFNINDTVIVSYLSPFPSPEMYVWCTPGFNTRNMWYSNKIPPYNGTVGVQLNFSSTEPCWFNLRRNNTGPDGANGNEFSITDIVRKDGPQTFSLVSTATASTSTTSTSATTSATTTTSASTAEKSDTSTPSTSPSTGSALSPGAIAGTVIGTVVAVIAIIFGILVYMARWKKSVREAALAAGRGPPSSYPHEATEATNGAAVFSGYHVAENGHGYIQEQKPWVQIHTPQEMGLGHEVQEVATAGHERPRHELA</sequence>
<evidence type="ECO:0000256" key="4">
    <source>
        <dbReference type="ARBA" id="ARBA00023136"/>
    </source>
</evidence>
<feature type="transmembrane region" description="Helical" evidence="6">
    <location>
        <begin position="199"/>
        <end position="221"/>
    </location>
</feature>
<dbReference type="Proteomes" id="UP001286456">
    <property type="component" value="Unassembled WGS sequence"/>
</dbReference>
<reference evidence="8" key="1">
    <citation type="journal article" date="2023" name="Mol. Phylogenet. Evol.">
        <title>Genome-scale phylogeny and comparative genomics of the fungal order Sordariales.</title>
        <authorList>
            <person name="Hensen N."/>
            <person name="Bonometti L."/>
            <person name="Westerberg I."/>
            <person name="Brannstrom I.O."/>
            <person name="Guillou S."/>
            <person name="Cros-Aarteil S."/>
            <person name="Calhoun S."/>
            <person name="Haridas S."/>
            <person name="Kuo A."/>
            <person name="Mondo S."/>
            <person name="Pangilinan J."/>
            <person name="Riley R."/>
            <person name="LaButti K."/>
            <person name="Andreopoulos B."/>
            <person name="Lipzen A."/>
            <person name="Chen C."/>
            <person name="Yan M."/>
            <person name="Daum C."/>
            <person name="Ng V."/>
            <person name="Clum A."/>
            <person name="Steindorff A."/>
            <person name="Ohm R.A."/>
            <person name="Martin F."/>
            <person name="Silar P."/>
            <person name="Natvig D.O."/>
            <person name="Lalanne C."/>
            <person name="Gautier V."/>
            <person name="Ament-Velasquez S.L."/>
            <person name="Kruys A."/>
            <person name="Hutchinson M.I."/>
            <person name="Powell A.J."/>
            <person name="Barry K."/>
            <person name="Miller A.N."/>
            <person name="Grigoriev I.V."/>
            <person name="Debuchy R."/>
            <person name="Gladieux P."/>
            <person name="Hiltunen Thoren M."/>
            <person name="Johannesson H."/>
        </authorList>
    </citation>
    <scope>NUCLEOTIDE SEQUENCE</scope>
    <source>
        <strain evidence="8">SMH4131-1</strain>
    </source>
</reference>
<protein>
    <recommendedName>
        <fullName evidence="10">Mid2 domain-containing protein</fullName>
    </recommendedName>
</protein>
<dbReference type="GO" id="GO:0016020">
    <property type="term" value="C:membrane"/>
    <property type="evidence" value="ECO:0007669"/>
    <property type="project" value="UniProtKB-SubCell"/>
</dbReference>
<keyword evidence="9" id="KW-1185">Reference proteome</keyword>
<dbReference type="InterPro" id="IPR051694">
    <property type="entry name" value="Immunoregulatory_rcpt-like"/>
</dbReference>
<evidence type="ECO:0000256" key="2">
    <source>
        <dbReference type="ARBA" id="ARBA00022692"/>
    </source>
</evidence>
<evidence type="ECO:0000256" key="7">
    <source>
        <dbReference type="SAM" id="SignalP"/>
    </source>
</evidence>
<evidence type="ECO:0008006" key="10">
    <source>
        <dbReference type="Google" id="ProtNLM"/>
    </source>
</evidence>
<comment type="caution">
    <text evidence="8">The sequence shown here is derived from an EMBL/GenBank/DDBJ whole genome shotgun (WGS) entry which is preliminary data.</text>
</comment>
<gene>
    <name evidence="8" type="ORF">B0T19DRAFT_288840</name>
</gene>
<accession>A0AAE0I2B1</accession>
<keyword evidence="2 6" id="KW-0812">Transmembrane</keyword>
<proteinExistence type="predicted"/>
<dbReference type="PANTHER" id="PTHR15549:SF33">
    <property type="entry name" value="MEMBRANE PROTEIN WSC4, PUTATIVE (AFU_ORTHOLOGUE AFUA_5G09020)-RELATED"/>
    <property type="match status" value="1"/>
</dbReference>
<name>A0AAE0I2B1_9PEZI</name>
<evidence type="ECO:0000256" key="1">
    <source>
        <dbReference type="ARBA" id="ARBA00004167"/>
    </source>
</evidence>
<keyword evidence="3 6" id="KW-1133">Transmembrane helix</keyword>
<keyword evidence="7" id="KW-0732">Signal</keyword>
<evidence type="ECO:0000256" key="5">
    <source>
        <dbReference type="SAM" id="MobiDB-lite"/>
    </source>
</evidence>
<evidence type="ECO:0000256" key="6">
    <source>
        <dbReference type="SAM" id="Phobius"/>
    </source>
</evidence>